<dbReference type="PROSITE" id="PS51409">
    <property type="entry name" value="ARGINASE_2"/>
    <property type="match status" value="1"/>
</dbReference>
<dbReference type="PANTHER" id="PTHR11358">
    <property type="entry name" value="ARGINASE/AGMATINASE"/>
    <property type="match status" value="1"/>
</dbReference>
<dbReference type="GO" id="GO:0033389">
    <property type="term" value="P:putrescine biosynthetic process from arginine, via agmatine"/>
    <property type="evidence" value="ECO:0007669"/>
    <property type="project" value="TreeGrafter"/>
</dbReference>
<dbReference type="GO" id="GO:0008783">
    <property type="term" value="F:agmatinase activity"/>
    <property type="evidence" value="ECO:0007669"/>
    <property type="project" value="TreeGrafter"/>
</dbReference>
<dbReference type="InterPro" id="IPR023696">
    <property type="entry name" value="Ureohydrolase_dom_sf"/>
</dbReference>
<dbReference type="EMBL" id="FZQB01000016">
    <property type="protein sequence ID" value="SNT76165.1"/>
    <property type="molecule type" value="Genomic_DNA"/>
</dbReference>
<dbReference type="InterPro" id="IPR006035">
    <property type="entry name" value="Ureohydrolase"/>
</dbReference>
<comment type="cofactor">
    <cofactor evidence="4">
        <name>Mn(2+)</name>
        <dbReference type="ChEBI" id="CHEBI:29035"/>
    </cofactor>
    <text evidence="4">Binds 2 manganese ions per subunit.</text>
</comment>
<evidence type="ECO:0000313" key="6">
    <source>
        <dbReference type="EMBL" id="SNT76165.1"/>
    </source>
</evidence>
<feature type="binding site" evidence="4">
    <location>
        <position position="158"/>
    </location>
    <ligand>
        <name>Mn(2+)</name>
        <dbReference type="ChEBI" id="CHEBI:29035"/>
        <label>1</label>
    </ligand>
</feature>
<feature type="binding site" evidence="4">
    <location>
        <position position="249"/>
    </location>
    <ligand>
        <name>Mn(2+)</name>
        <dbReference type="ChEBI" id="CHEBI:29035"/>
        <label>1</label>
    </ligand>
</feature>
<dbReference type="Pfam" id="PF00491">
    <property type="entry name" value="Arginase"/>
    <property type="match status" value="1"/>
</dbReference>
<sequence length="320" mass="34203">MSSPIPMDETMWNGLIHSGIAGTMFGLPYVPPKKEAIKASQADLAFIGFPFDSTQISRTGANYGPRGIREHSSLFLTYNATSDIDLSQKFRMVDCGDIPVIPGDVENTMKIATETISNIIAGGARPVLIGGDHSVTIGGARAFARHHEKPGLILFDTHYDTADDIGGVKDSHCCPISRAVDAGFDPRHMVLIGISGWLNPRTELENARKHGLTVITLDEIIRDGAKPAGQKAARIAGGARDVYLTIDIDALDATVAPGTCVPTAGGMMLREMFEILAQFKELNIGGLDIVEVAPSLDPTKVTQIAANRIILETLAMLKAS</sequence>
<keyword evidence="4" id="KW-0464">Manganese</keyword>
<dbReference type="InterPro" id="IPR020855">
    <property type="entry name" value="Ureohydrolase_Mn_BS"/>
</dbReference>
<feature type="binding site" evidence="4">
    <location>
        <position position="133"/>
    </location>
    <ligand>
        <name>Mn(2+)</name>
        <dbReference type="ChEBI" id="CHEBI:29035"/>
        <label>1</label>
    </ligand>
</feature>
<feature type="binding site" evidence="4">
    <location>
        <position position="160"/>
    </location>
    <ligand>
        <name>Mn(2+)</name>
        <dbReference type="ChEBI" id="CHEBI:29035"/>
        <label>1</label>
    </ligand>
</feature>
<gene>
    <name evidence="6" type="ORF">SAMN05444959_11630</name>
</gene>
<dbReference type="Proteomes" id="UP000198307">
    <property type="component" value="Unassembled WGS sequence"/>
</dbReference>
<dbReference type="OrthoDB" id="9788689at2"/>
<keyword evidence="3 5" id="KW-0378">Hydrolase</keyword>
<evidence type="ECO:0000256" key="2">
    <source>
        <dbReference type="ARBA" id="ARBA00022723"/>
    </source>
</evidence>
<keyword evidence="2 4" id="KW-0479">Metal-binding</keyword>
<evidence type="ECO:0000313" key="7">
    <source>
        <dbReference type="Proteomes" id="UP000198307"/>
    </source>
</evidence>
<feature type="binding site" evidence="4">
    <location>
        <position position="247"/>
    </location>
    <ligand>
        <name>Mn(2+)</name>
        <dbReference type="ChEBI" id="CHEBI:29035"/>
        <label>1</label>
    </ligand>
</feature>
<accession>A0A239Q101</accession>
<dbReference type="NCBIfam" id="TIGR01230">
    <property type="entry name" value="agmatinase"/>
    <property type="match status" value="1"/>
</dbReference>
<feature type="binding site" evidence="4">
    <location>
        <position position="156"/>
    </location>
    <ligand>
        <name>Mn(2+)</name>
        <dbReference type="ChEBI" id="CHEBI:29035"/>
        <label>1</label>
    </ligand>
</feature>
<dbReference type="PRINTS" id="PR00116">
    <property type="entry name" value="ARGINASE"/>
</dbReference>
<evidence type="ECO:0000256" key="5">
    <source>
        <dbReference type="RuleBase" id="RU003684"/>
    </source>
</evidence>
<proteinExistence type="inferred from homology"/>
<evidence type="ECO:0000256" key="3">
    <source>
        <dbReference type="ARBA" id="ARBA00022801"/>
    </source>
</evidence>
<evidence type="ECO:0000256" key="4">
    <source>
        <dbReference type="PIRSR" id="PIRSR036979-1"/>
    </source>
</evidence>
<dbReference type="CDD" id="cd09990">
    <property type="entry name" value="Agmatinase-like"/>
    <property type="match status" value="1"/>
</dbReference>
<name>A0A239Q101_9RHOB</name>
<evidence type="ECO:0000256" key="1">
    <source>
        <dbReference type="ARBA" id="ARBA00009227"/>
    </source>
</evidence>
<dbReference type="PIRSF" id="PIRSF036979">
    <property type="entry name" value="Arginase"/>
    <property type="match status" value="1"/>
</dbReference>
<comment type="similarity">
    <text evidence="1">Belongs to the arginase family. Agmatinase subfamily.</text>
</comment>
<dbReference type="SUPFAM" id="SSF52768">
    <property type="entry name" value="Arginase/deacetylase"/>
    <property type="match status" value="1"/>
</dbReference>
<protein>
    <submittedName>
        <fullName evidence="6">Agmatinase</fullName>
    </submittedName>
</protein>
<dbReference type="GO" id="GO:0046872">
    <property type="term" value="F:metal ion binding"/>
    <property type="evidence" value="ECO:0007669"/>
    <property type="project" value="UniProtKB-KW"/>
</dbReference>
<keyword evidence="7" id="KW-1185">Reference proteome</keyword>
<dbReference type="PANTHER" id="PTHR11358:SF26">
    <property type="entry name" value="GUANIDINO ACID HYDROLASE, MITOCHONDRIAL"/>
    <property type="match status" value="1"/>
</dbReference>
<organism evidence="6 7">
    <name type="scientific">Paracoccus seriniphilus</name>
    <dbReference type="NCBI Taxonomy" id="184748"/>
    <lineage>
        <taxon>Bacteria</taxon>
        <taxon>Pseudomonadati</taxon>
        <taxon>Pseudomonadota</taxon>
        <taxon>Alphaproteobacteria</taxon>
        <taxon>Rhodobacterales</taxon>
        <taxon>Paracoccaceae</taxon>
        <taxon>Paracoccus</taxon>
    </lineage>
</organism>
<reference evidence="6 7" key="1">
    <citation type="submission" date="2017-07" db="EMBL/GenBank/DDBJ databases">
        <authorList>
            <person name="Sun Z.S."/>
            <person name="Albrecht U."/>
            <person name="Echele G."/>
            <person name="Lee C.C."/>
        </authorList>
    </citation>
    <scope>NUCLEOTIDE SEQUENCE [LARGE SCALE GENOMIC DNA]</scope>
    <source>
        <strain evidence="6 7">DSM 14827</strain>
    </source>
</reference>
<dbReference type="Gene3D" id="3.40.800.10">
    <property type="entry name" value="Ureohydrolase domain"/>
    <property type="match status" value="1"/>
</dbReference>
<dbReference type="RefSeq" id="WP_089345498.1">
    <property type="nucleotide sequence ID" value="NZ_CP067130.1"/>
</dbReference>
<dbReference type="AlphaFoldDB" id="A0A239Q101"/>
<dbReference type="InterPro" id="IPR005925">
    <property type="entry name" value="Agmatinase-rel"/>
</dbReference>
<dbReference type="PROSITE" id="PS01053">
    <property type="entry name" value="ARGINASE_1"/>
    <property type="match status" value="1"/>
</dbReference>